<organism evidence="3 4">
    <name type="scientific">Nelumbo nucifera</name>
    <name type="common">Sacred lotus</name>
    <dbReference type="NCBI Taxonomy" id="4432"/>
    <lineage>
        <taxon>Eukaryota</taxon>
        <taxon>Viridiplantae</taxon>
        <taxon>Streptophyta</taxon>
        <taxon>Embryophyta</taxon>
        <taxon>Tracheophyta</taxon>
        <taxon>Spermatophyta</taxon>
        <taxon>Magnoliopsida</taxon>
        <taxon>Proteales</taxon>
        <taxon>Nelumbonaceae</taxon>
        <taxon>Nelumbo</taxon>
    </lineage>
</organism>
<evidence type="ECO:0000256" key="1">
    <source>
        <dbReference type="SAM" id="MobiDB-lite"/>
    </source>
</evidence>
<dbReference type="Proteomes" id="UP000607653">
    <property type="component" value="Unassembled WGS sequence"/>
</dbReference>
<feature type="region of interest" description="Disordered" evidence="1">
    <location>
        <begin position="82"/>
        <end position="111"/>
    </location>
</feature>
<keyword evidence="2" id="KW-0732">Signal</keyword>
<sequence length="111" mass="12145">MRNLSLSAILSLSISLSYCPSPPQHKSFEKALFLPFPIRTQKLSSGGDTPSQPLPSSLSPFLSFSSSSSSSQLEIPPVHCLPFETEQSNGDRDSRIEGTVDRLLPLEQQQI</sequence>
<accession>A0A822Y9B8</accession>
<evidence type="ECO:0000313" key="4">
    <source>
        <dbReference type="Proteomes" id="UP000607653"/>
    </source>
</evidence>
<dbReference type="EMBL" id="DUZY01000002">
    <property type="protein sequence ID" value="DAD27766.1"/>
    <property type="molecule type" value="Genomic_DNA"/>
</dbReference>
<protein>
    <submittedName>
        <fullName evidence="3">Uncharacterized protein</fullName>
    </submittedName>
</protein>
<keyword evidence="4" id="KW-1185">Reference proteome</keyword>
<dbReference type="AlphaFoldDB" id="A0A822Y9B8"/>
<evidence type="ECO:0000256" key="2">
    <source>
        <dbReference type="SAM" id="SignalP"/>
    </source>
</evidence>
<feature type="chain" id="PRO_5032464260" evidence="2">
    <location>
        <begin position="20"/>
        <end position="111"/>
    </location>
</feature>
<proteinExistence type="predicted"/>
<comment type="caution">
    <text evidence="3">The sequence shown here is derived from an EMBL/GenBank/DDBJ whole genome shotgun (WGS) entry which is preliminary data.</text>
</comment>
<evidence type="ECO:0000313" key="3">
    <source>
        <dbReference type="EMBL" id="DAD27766.1"/>
    </source>
</evidence>
<gene>
    <name evidence="3" type="ORF">HUJ06_029234</name>
</gene>
<reference evidence="3 4" key="1">
    <citation type="journal article" date="2020" name="Mol. Biol. Evol.">
        <title>Distinct Expression and Methylation Patterns for Genes with Different Fates following a Single Whole-Genome Duplication in Flowering Plants.</title>
        <authorList>
            <person name="Shi T."/>
            <person name="Rahmani R.S."/>
            <person name="Gugger P.F."/>
            <person name="Wang M."/>
            <person name="Li H."/>
            <person name="Zhang Y."/>
            <person name="Li Z."/>
            <person name="Wang Q."/>
            <person name="Van de Peer Y."/>
            <person name="Marchal K."/>
            <person name="Chen J."/>
        </authorList>
    </citation>
    <scope>NUCLEOTIDE SEQUENCE [LARGE SCALE GENOMIC DNA]</scope>
    <source>
        <tissue evidence="3">Leaf</tissue>
    </source>
</reference>
<name>A0A822Y9B8_NELNU</name>
<feature type="compositionally biased region" description="Basic and acidic residues" evidence="1">
    <location>
        <begin position="89"/>
        <end position="100"/>
    </location>
</feature>
<feature type="signal peptide" evidence="2">
    <location>
        <begin position="1"/>
        <end position="19"/>
    </location>
</feature>